<feature type="transmembrane region" description="Helical" evidence="1">
    <location>
        <begin position="140"/>
        <end position="161"/>
    </location>
</feature>
<comment type="caution">
    <text evidence="2">The sequence shown here is derived from an EMBL/GenBank/DDBJ whole genome shotgun (WGS) entry which is preliminary data.</text>
</comment>
<evidence type="ECO:0000256" key="1">
    <source>
        <dbReference type="SAM" id="Phobius"/>
    </source>
</evidence>
<keyword evidence="1" id="KW-0812">Transmembrane</keyword>
<dbReference type="Proteomes" id="UP000268033">
    <property type="component" value="Unassembled WGS sequence"/>
</dbReference>
<protein>
    <submittedName>
        <fullName evidence="2">Putative iron-regulated membrane protein</fullName>
    </submittedName>
</protein>
<accession>A0A3N1P911</accession>
<reference evidence="2 3" key="1">
    <citation type="submission" date="2018-11" db="EMBL/GenBank/DDBJ databases">
        <title>Genomic Encyclopedia of Type Strains, Phase IV (KMG-IV): sequencing the most valuable type-strain genomes for metagenomic binning, comparative biology and taxonomic classification.</title>
        <authorList>
            <person name="Goeker M."/>
        </authorList>
    </citation>
    <scope>NUCLEOTIDE SEQUENCE [LARGE SCALE GENOMIC DNA]</scope>
    <source>
        <strain evidence="2 3">DSM 21945</strain>
    </source>
</reference>
<dbReference type="PANTHER" id="PTHR34219:SF8">
    <property type="entry name" value="PEPSY DOMAIN-CONTAINING PROTEIN"/>
    <property type="match status" value="1"/>
</dbReference>
<dbReference type="InterPro" id="IPR005625">
    <property type="entry name" value="PepSY-ass_TM"/>
</dbReference>
<dbReference type="RefSeq" id="WP_148049856.1">
    <property type="nucleotide sequence ID" value="NZ_RJUL01000007.1"/>
</dbReference>
<gene>
    <name evidence="2" type="ORF">EDC28_10799</name>
</gene>
<keyword evidence="3" id="KW-1185">Reference proteome</keyword>
<sequence length="367" mass="41332">MRKSLFKLHSWLALFALLPLLVISLSGSLLVFKDEIDALLRPDEVRLAAPGDLARQPLEALAAKVANAHPAFELGSWEIFDDGHTADRVYLVRRHSSDWFKLYLDPYRGQLLSQPVPVEEPFTDWLLELHFKLLLGDGGMALGAFYAAILLFLGISGLVLYRQFYRRLFTLRWGKDLRLALSDTHKLVGTLASPVLLALAFTGLWWNIQFVAHELEHEDLPVSERLYNDQLPLEQLRQDAQARLPGFKATYLLMPLEKGFAISFYGAVPSANPLASAYGSGVSFDAHSGAYQSHWDIRELGLGTAILDSYRELHFGSFGGLISKVLWALVGAMPLILALSGSYLWWHRKHKQRGAKRRRMQLANQGR</sequence>
<dbReference type="Pfam" id="PF03929">
    <property type="entry name" value="PepSY_TM"/>
    <property type="match status" value="1"/>
</dbReference>
<name>A0A3N1P911_9GAMM</name>
<feature type="transmembrane region" description="Helical" evidence="1">
    <location>
        <begin position="187"/>
        <end position="208"/>
    </location>
</feature>
<organism evidence="2 3">
    <name type="scientific">Gallaecimonas pentaromativorans</name>
    <dbReference type="NCBI Taxonomy" id="584787"/>
    <lineage>
        <taxon>Bacteria</taxon>
        <taxon>Pseudomonadati</taxon>
        <taxon>Pseudomonadota</taxon>
        <taxon>Gammaproteobacteria</taxon>
        <taxon>Enterobacterales</taxon>
        <taxon>Gallaecimonadaceae</taxon>
        <taxon>Gallaecimonas</taxon>
    </lineage>
</organism>
<dbReference type="AlphaFoldDB" id="A0A3N1P911"/>
<evidence type="ECO:0000313" key="3">
    <source>
        <dbReference type="Proteomes" id="UP000268033"/>
    </source>
</evidence>
<proteinExistence type="predicted"/>
<keyword evidence="1" id="KW-1133">Transmembrane helix</keyword>
<dbReference type="EMBL" id="RJUL01000007">
    <property type="protein sequence ID" value="ROQ24218.1"/>
    <property type="molecule type" value="Genomic_DNA"/>
</dbReference>
<dbReference type="STRING" id="584787.GCA_001247655_00706"/>
<feature type="transmembrane region" description="Helical" evidence="1">
    <location>
        <begin position="325"/>
        <end position="346"/>
    </location>
</feature>
<evidence type="ECO:0000313" key="2">
    <source>
        <dbReference type="EMBL" id="ROQ24218.1"/>
    </source>
</evidence>
<dbReference type="PANTHER" id="PTHR34219">
    <property type="entry name" value="IRON-REGULATED INNER MEMBRANE PROTEIN-RELATED"/>
    <property type="match status" value="1"/>
</dbReference>
<keyword evidence="1" id="KW-0472">Membrane</keyword>